<dbReference type="OrthoDB" id="2665603at2"/>
<organism evidence="2 3">
    <name type="scientific">Paenibacillus xerothermodurans</name>
    <dbReference type="NCBI Taxonomy" id="1977292"/>
    <lineage>
        <taxon>Bacteria</taxon>
        <taxon>Bacillati</taxon>
        <taxon>Bacillota</taxon>
        <taxon>Bacilli</taxon>
        <taxon>Bacillales</taxon>
        <taxon>Paenibacillaceae</taxon>
        <taxon>Paenibacillus</taxon>
    </lineage>
</organism>
<dbReference type="AlphaFoldDB" id="A0A2W1N5R9"/>
<name>A0A2W1N5R9_PAEXE</name>
<evidence type="ECO:0000313" key="3">
    <source>
        <dbReference type="Proteomes" id="UP000214746"/>
    </source>
</evidence>
<protein>
    <submittedName>
        <fullName evidence="2">Uncharacterized protein</fullName>
    </submittedName>
</protein>
<evidence type="ECO:0000313" key="2">
    <source>
        <dbReference type="EMBL" id="PZE20049.1"/>
    </source>
</evidence>
<dbReference type="EMBL" id="NHRJ02000010">
    <property type="protein sequence ID" value="PZE20049.1"/>
    <property type="molecule type" value="Genomic_DNA"/>
</dbReference>
<reference evidence="2" key="1">
    <citation type="submission" date="2018-06" db="EMBL/GenBank/DDBJ databases">
        <title>Paenibacillus xerothermodurans sp. nov. an extremely dry heat resistant spore forming bacterium isolated from the soil of Cape Canaveral, Florida.</title>
        <authorList>
            <person name="Seuylemezian A."/>
            <person name="Kaur N."/>
            <person name="Patil P."/>
            <person name="Patil P."/>
            <person name="Mayilraj S."/>
            <person name="Vaishampayan P."/>
        </authorList>
    </citation>
    <scope>NUCLEOTIDE SEQUENCE [LARGE SCALE GENOMIC DNA]</scope>
    <source>
        <strain evidence="2">ATCC 27380</strain>
    </source>
</reference>
<feature type="compositionally biased region" description="Basic and acidic residues" evidence="1">
    <location>
        <begin position="30"/>
        <end position="62"/>
    </location>
</feature>
<feature type="region of interest" description="Disordered" evidence="1">
    <location>
        <begin position="1"/>
        <end position="62"/>
    </location>
</feature>
<feature type="compositionally biased region" description="Polar residues" evidence="1">
    <location>
        <begin position="8"/>
        <end position="21"/>
    </location>
</feature>
<sequence>MVNDQKKTPVSNGTAGATANLKSFVESMADAEHPTRKDEKATGTNKHMDQQNRMIDQHNLRK</sequence>
<dbReference type="RefSeq" id="WP_089200870.1">
    <property type="nucleotide sequence ID" value="NZ_NHRJ02000010.1"/>
</dbReference>
<gene>
    <name evidence="2" type="ORF">CBW46_015320</name>
</gene>
<proteinExistence type="predicted"/>
<accession>A0A2W1N5R9</accession>
<keyword evidence="3" id="KW-1185">Reference proteome</keyword>
<dbReference type="Proteomes" id="UP000214746">
    <property type="component" value="Unassembled WGS sequence"/>
</dbReference>
<evidence type="ECO:0000256" key="1">
    <source>
        <dbReference type="SAM" id="MobiDB-lite"/>
    </source>
</evidence>
<comment type="caution">
    <text evidence="2">The sequence shown here is derived from an EMBL/GenBank/DDBJ whole genome shotgun (WGS) entry which is preliminary data.</text>
</comment>